<accession>F2JIQ1</accession>
<proteinExistence type="predicted"/>
<dbReference type="AlphaFoldDB" id="F2JIQ1"/>
<feature type="chain" id="PRO_5039353920" evidence="7">
    <location>
        <begin position="21"/>
        <end position="465"/>
    </location>
</feature>
<evidence type="ECO:0000256" key="7">
    <source>
        <dbReference type="SAM" id="SignalP"/>
    </source>
</evidence>
<evidence type="ECO:0000256" key="5">
    <source>
        <dbReference type="ARBA" id="ARBA00023288"/>
    </source>
</evidence>
<feature type="compositionally biased region" description="Low complexity" evidence="6">
    <location>
        <begin position="29"/>
        <end position="52"/>
    </location>
</feature>
<dbReference type="RefSeq" id="WP_013658795.1">
    <property type="nucleotide sequence ID" value="NC_015275.1"/>
</dbReference>
<dbReference type="PROSITE" id="PS51257">
    <property type="entry name" value="PROKAR_LIPOPROTEIN"/>
    <property type="match status" value="1"/>
</dbReference>
<dbReference type="Pfam" id="PF01547">
    <property type="entry name" value="SBP_bac_1"/>
    <property type="match status" value="1"/>
</dbReference>
<dbReference type="SUPFAM" id="SSF53850">
    <property type="entry name" value="Periplasmic binding protein-like II"/>
    <property type="match status" value="1"/>
</dbReference>
<dbReference type="Proteomes" id="UP000008467">
    <property type="component" value="Chromosome"/>
</dbReference>
<keyword evidence="5" id="KW-0449">Lipoprotein</keyword>
<dbReference type="eggNOG" id="COG1653">
    <property type="taxonomic scope" value="Bacteria"/>
</dbReference>
<name>F2JIQ1_CELLD</name>
<evidence type="ECO:0000256" key="6">
    <source>
        <dbReference type="SAM" id="MobiDB-lite"/>
    </source>
</evidence>
<dbReference type="Gene3D" id="3.40.190.10">
    <property type="entry name" value="Periplasmic binding protein-like II"/>
    <property type="match status" value="2"/>
</dbReference>
<evidence type="ECO:0000256" key="3">
    <source>
        <dbReference type="ARBA" id="ARBA00023136"/>
    </source>
</evidence>
<dbReference type="EMBL" id="CP002582">
    <property type="protein sequence ID" value="ADZ85521.1"/>
    <property type="molecule type" value="Genomic_DNA"/>
</dbReference>
<evidence type="ECO:0000313" key="8">
    <source>
        <dbReference type="EMBL" id="ADZ85521.1"/>
    </source>
</evidence>
<keyword evidence="3" id="KW-0472">Membrane</keyword>
<sequence length="465" mass="50067">MKKKFISVLLGTAMLSTMLAGCGNSNNAGNNAATSSPSASPSTEASEAPATEELAGGEKVDLYILQYKVEIHDALQAAVNKYMELHPNVNITLETVGGGDDIGVVYKSKAAAGQMPDIFNAIGPEECGTYMEYLEDLSDQPWVSHANAGMLDLNTIDGKVYGLPVSAEAFGLIYNKAIFEAAGIDASTLTSYDAIDSAFATLQAKIDAGELKDKFPDLKNVTAVQGAEKWVLGDHAVNVALAPEFNEDVFAVANAKELQFNFKDAYKAYMELQLKYSANKDDYKGAVAVDYSTAVKELLGLGQVAVIQQGNWIYGDVSSIDQEVADNLAFLPAPIKGYKEDSIITLVANYWCVNSQSDANKKLVAKDFLNWLYQSDEGKQIVVNEFGFLPVFDNYGDLAPADGLSRSILDFAAQGKAVSAVFKGTPGASWLQDVFGAKVQGFLTGDLTWDQVFDESAAEWAKMRQ</sequence>
<feature type="region of interest" description="Disordered" evidence="6">
    <location>
        <begin position="29"/>
        <end position="53"/>
    </location>
</feature>
<evidence type="ECO:0000313" key="9">
    <source>
        <dbReference type="Proteomes" id="UP000008467"/>
    </source>
</evidence>
<evidence type="ECO:0000256" key="1">
    <source>
        <dbReference type="ARBA" id="ARBA00022475"/>
    </source>
</evidence>
<dbReference type="PANTHER" id="PTHR43649:SF33">
    <property type="entry name" value="POLYGALACTURONAN_RHAMNOGALACTURONAN-BINDING PROTEIN YTCQ"/>
    <property type="match status" value="1"/>
</dbReference>
<dbReference type="STRING" id="642492.Clole_3841"/>
<protein>
    <submittedName>
        <fullName evidence="8">Extracellular solute-binding protein family 1</fullName>
    </submittedName>
</protein>
<dbReference type="HOGENOM" id="CLU_031285_12_3_9"/>
<dbReference type="InterPro" id="IPR006059">
    <property type="entry name" value="SBP"/>
</dbReference>
<dbReference type="PANTHER" id="PTHR43649">
    <property type="entry name" value="ARABINOSE-BINDING PROTEIN-RELATED"/>
    <property type="match status" value="1"/>
</dbReference>
<organism evidence="8 9">
    <name type="scientific">Cellulosilyticum lentocellum (strain ATCC 49066 / DSM 5427 / NCIMB 11756 / RHM5)</name>
    <name type="common">Clostridium lentocellum</name>
    <dbReference type="NCBI Taxonomy" id="642492"/>
    <lineage>
        <taxon>Bacteria</taxon>
        <taxon>Bacillati</taxon>
        <taxon>Bacillota</taxon>
        <taxon>Clostridia</taxon>
        <taxon>Lachnospirales</taxon>
        <taxon>Cellulosilyticaceae</taxon>
        <taxon>Cellulosilyticum</taxon>
    </lineage>
</organism>
<dbReference type="InterPro" id="IPR050490">
    <property type="entry name" value="Bact_solute-bd_prot1"/>
</dbReference>
<evidence type="ECO:0000256" key="4">
    <source>
        <dbReference type="ARBA" id="ARBA00023139"/>
    </source>
</evidence>
<evidence type="ECO:0000256" key="2">
    <source>
        <dbReference type="ARBA" id="ARBA00022729"/>
    </source>
</evidence>
<keyword evidence="1" id="KW-1003">Cell membrane</keyword>
<reference evidence="8 9" key="1">
    <citation type="journal article" date="2011" name="J. Bacteriol.">
        <title>Complete genome sequence of the cellulose-degrading bacterium Cellulosilyticum lentocellum.</title>
        <authorList>
            <consortium name="US DOE Joint Genome Institute"/>
            <person name="Miller D.A."/>
            <person name="Suen G."/>
            <person name="Bruce D."/>
            <person name="Copeland A."/>
            <person name="Cheng J.F."/>
            <person name="Detter C."/>
            <person name="Goodwin L.A."/>
            <person name="Han C.S."/>
            <person name="Hauser L.J."/>
            <person name="Land M.L."/>
            <person name="Lapidus A."/>
            <person name="Lucas S."/>
            <person name="Meincke L."/>
            <person name="Pitluck S."/>
            <person name="Tapia R."/>
            <person name="Teshima H."/>
            <person name="Woyke T."/>
            <person name="Fox B.G."/>
            <person name="Angert E.R."/>
            <person name="Currie C.R."/>
        </authorList>
    </citation>
    <scope>NUCLEOTIDE SEQUENCE [LARGE SCALE GENOMIC DNA]</scope>
    <source>
        <strain evidence="9">ATCC 49066 / DSM 5427 / NCIMB 11756 / RHM5</strain>
    </source>
</reference>
<keyword evidence="9" id="KW-1185">Reference proteome</keyword>
<keyword evidence="2 7" id="KW-0732">Signal</keyword>
<dbReference type="KEGG" id="cle:Clole_3841"/>
<gene>
    <name evidence="8" type="ordered locus">Clole_3841</name>
</gene>
<keyword evidence="4" id="KW-0564">Palmitate</keyword>
<feature type="signal peptide" evidence="7">
    <location>
        <begin position="1"/>
        <end position="20"/>
    </location>
</feature>